<dbReference type="RefSeq" id="WP_161590341.1">
    <property type="nucleotide sequence ID" value="NZ_RPBY01000001.1"/>
</dbReference>
<evidence type="ECO:0000313" key="2">
    <source>
        <dbReference type="Proteomes" id="UP000778262"/>
    </source>
</evidence>
<comment type="caution">
    <text evidence="1">The sequence shown here is derived from an EMBL/GenBank/DDBJ whole genome shotgun (WGS) entry which is preliminary data.</text>
</comment>
<dbReference type="SUPFAM" id="SSF103032">
    <property type="entry name" value="Hypothetical protein YwqG"/>
    <property type="match status" value="1"/>
</dbReference>
<accession>A0A9Q4T048</accession>
<reference evidence="1" key="1">
    <citation type="submission" date="2018-11" db="EMBL/GenBank/DDBJ databases">
        <title>Genomics analysis of Putative Virulence Factors on Adhesion and Cytotoxicity for Cronobacter spp.</title>
        <authorList>
            <person name="Cui J."/>
        </authorList>
    </citation>
    <scope>NUCLEOTIDE SEQUENCE</scope>
    <source>
        <strain evidence="1">SD69</strain>
    </source>
</reference>
<proteinExistence type="predicted"/>
<dbReference type="InterPro" id="IPR035948">
    <property type="entry name" value="YwqG-like_sf"/>
</dbReference>
<dbReference type="AlphaFoldDB" id="A0A9Q4T048"/>
<protein>
    <recommendedName>
        <fullName evidence="3">DUF1963 domain-containing protein</fullName>
    </recommendedName>
</protein>
<name>A0A9Q4T048_9ENTR</name>
<dbReference type="EMBL" id="RPBY01000001">
    <property type="protein sequence ID" value="NCH86462.1"/>
    <property type="molecule type" value="Genomic_DNA"/>
</dbReference>
<dbReference type="Proteomes" id="UP000778262">
    <property type="component" value="Unassembled WGS sequence"/>
</dbReference>
<sequence>MQRLTAAINIRIKYVIKKILLTNEYRSSAQIGGGAWLDSIEDWPTDAKSGLPMLPLLTLFADFFPGKQLSEDQCITVFIPQTEKDYSRTYCRNISCNLADQTQDYNTRVIVHKKSKAEHSPLDINLLPKGYVDLIEMDDDELDEEIEDEISGSSLSKQFGRPHWLQDPINIPPQYFFGLQLNEADLLNFGDRYAGMFDDGMGYLFIDYRVKKASSTADAGLFFIQFL</sequence>
<evidence type="ECO:0008006" key="3">
    <source>
        <dbReference type="Google" id="ProtNLM"/>
    </source>
</evidence>
<evidence type="ECO:0000313" key="1">
    <source>
        <dbReference type="EMBL" id="NCH86462.1"/>
    </source>
</evidence>
<gene>
    <name evidence="1" type="ORF">EHJ13_03185</name>
</gene>
<organism evidence="1 2">
    <name type="scientific">Cronobacter dublinensis</name>
    <dbReference type="NCBI Taxonomy" id="413497"/>
    <lineage>
        <taxon>Bacteria</taxon>
        <taxon>Pseudomonadati</taxon>
        <taxon>Pseudomonadota</taxon>
        <taxon>Gammaproteobacteria</taxon>
        <taxon>Enterobacterales</taxon>
        <taxon>Enterobacteriaceae</taxon>
        <taxon>Cronobacter</taxon>
    </lineage>
</organism>